<dbReference type="GO" id="GO:0005524">
    <property type="term" value="F:ATP binding"/>
    <property type="evidence" value="ECO:0007669"/>
    <property type="project" value="UniProtKB-KW"/>
</dbReference>
<organism evidence="8 9">
    <name type="scientific">Mycolicibacterium septicum DSM 44393</name>
    <dbReference type="NCBI Taxonomy" id="1341646"/>
    <lineage>
        <taxon>Bacteria</taxon>
        <taxon>Bacillati</taxon>
        <taxon>Actinomycetota</taxon>
        <taxon>Actinomycetes</taxon>
        <taxon>Mycobacteriales</taxon>
        <taxon>Mycobacteriaceae</taxon>
        <taxon>Mycolicibacterium</taxon>
    </lineage>
</organism>
<dbReference type="RefSeq" id="WP_165610628.1">
    <property type="nucleotide sequence ID" value="NZ_HG322954.1"/>
</dbReference>
<name>A0A7X6RYX2_9MYCO</name>
<evidence type="ECO:0000256" key="3">
    <source>
        <dbReference type="ARBA" id="ARBA00022490"/>
    </source>
</evidence>
<evidence type="ECO:0000256" key="4">
    <source>
        <dbReference type="ARBA" id="ARBA00022741"/>
    </source>
</evidence>
<dbReference type="Pfam" id="PF00004">
    <property type="entry name" value="AAA"/>
    <property type="match status" value="1"/>
</dbReference>
<evidence type="ECO:0000256" key="5">
    <source>
        <dbReference type="ARBA" id="ARBA00022840"/>
    </source>
</evidence>
<dbReference type="InterPro" id="IPR000641">
    <property type="entry name" value="CbxX/CfxQ"/>
</dbReference>
<dbReference type="AlphaFoldDB" id="A0A7X6RYX2"/>
<keyword evidence="5" id="KW-0067">ATP-binding</keyword>
<protein>
    <submittedName>
        <fullName evidence="8">AAA family ATPase</fullName>
    </submittedName>
</protein>
<dbReference type="PANTHER" id="PTHR43392:SF2">
    <property type="entry name" value="AAA-TYPE ATPASE FAMILY PROTEIN _ ANKYRIN REPEAT FAMILY PROTEIN"/>
    <property type="match status" value="1"/>
</dbReference>
<dbReference type="InterPro" id="IPR011990">
    <property type="entry name" value="TPR-like_helical_dom_sf"/>
</dbReference>
<evidence type="ECO:0000256" key="2">
    <source>
        <dbReference type="ARBA" id="ARBA00010378"/>
    </source>
</evidence>
<dbReference type="GO" id="GO:0016887">
    <property type="term" value="F:ATP hydrolysis activity"/>
    <property type="evidence" value="ECO:0007669"/>
    <property type="project" value="InterPro"/>
</dbReference>
<dbReference type="Proteomes" id="UP000518188">
    <property type="component" value="Unassembled WGS sequence"/>
</dbReference>
<dbReference type="FunFam" id="3.40.50.300:FF:000216">
    <property type="entry name" value="Type VII secretion ATPase EccA"/>
    <property type="match status" value="1"/>
</dbReference>
<dbReference type="Gene3D" id="1.25.40.10">
    <property type="entry name" value="Tetratricopeptide repeat domain"/>
    <property type="match status" value="1"/>
</dbReference>
<dbReference type="Gene3D" id="3.40.50.300">
    <property type="entry name" value="P-loop containing nucleotide triphosphate hydrolases"/>
    <property type="match status" value="1"/>
</dbReference>
<comment type="subcellular location">
    <subcellularLocation>
        <location evidence="1">Cytoplasm</location>
    </subcellularLocation>
</comment>
<dbReference type="InterPro" id="IPR050773">
    <property type="entry name" value="CbxX/CfxQ_RuBisCO_ESX"/>
</dbReference>
<reference evidence="8 9" key="1">
    <citation type="submission" date="2020-04" db="EMBL/GenBank/DDBJ databases">
        <title>MicrobeNet Type strains.</title>
        <authorList>
            <person name="Nicholson A.C."/>
        </authorList>
    </citation>
    <scope>NUCLEOTIDE SEQUENCE [LARGE SCALE GENOMIC DNA]</scope>
    <source>
        <strain evidence="8 9">ATCC 700731</strain>
    </source>
</reference>
<evidence type="ECO:0000259" key="6">
    <source>
        <dbReference type="Pfam" id="PF00004"/>
    </source>
</evidence>
<dbReference type="SUPFAM" id="SSF52540">
    <property type="entry name" value="P-loop containing nucleoside triphosphate hydrolases"/>
    <property type="match status" value="1"/>
</dbReference>
<dbReference type="InterPro" id="IPR049078">
    <property type="entry name" value="T7SS_EccA1-like_N"/>
</dbReference>
<dbReference type="Pfam" id="PF21545">
    <property type="entry name" value="T7SS_EccA1_N"/>
    <property type="match status" value="1"/>
</dbReference>
<evidence type="ECO:0000313" key="9">
    <source>
        <dbReference type="Proteomes" id="UP000518188"/>
    </source>
</evidence>
<evidence type="ECO:0000256" key="1">
    <source>
        <dbReference type="ARBA" id="ARBA00004496"/>
    </source>
</evidence>
<feature type="domain" description="ATPase AAA-type core" evidence="6">
    <location>
        <begin position="330"/>
        <end position="461"/>
    </location>
</feature>
<comment type="caution">
    <text evidence="8">The sequence shown here is derived from an EMBL/GenBank/DDBJ whole genome shotgun (WGS) entry which is preliminary data.</text>
</comment>
<dbReference type="EMBL" id="JAAXPJ010000015">
    <property type="protein sequence ID" value="NKZ15023.1"/>
    <property type="molecule type" value="Genomic_DNA"/>
</dbReference>
<dbReference type="InterPro" id="IPR003959">
    <property type="entry name" value="ATPase_AAA_core"/>
</dbReference>
<gene>
    <name evidence="8" type="ORF">HGA11_29040</name>
</gene>
<evidence type="ECO:0000259" key="7">
    <source>
        <dbReference type="Pfam" id="PF21545"/>
    </source>
</evidence>
<comment type="similarity">
    <text evidence="2">Belongs to the CbxX/CfxQ family.</text>
</comment>
<dbReference type="PANTHER" id="PTHR43392">
    <property type="entry name" value="AAA-TYPE ATPASE FAMILY PROTEIN / ANKYRIN REPEAT FAMILY PROTEIN"/>
    <property type="match status" value="1"/>
</dbReference>
<keyword evidence="4" id="KW-0547">Nucleotide-binding</keyword>
<proteinExistence type="inferred from homology"/>
<dbReference type="InterPro" id="IPR027417">
    <property type="entry name" value="P-loop_NTPase"/>
</dbReference>
<feature type="domain" description="ESX-1 secretion system protein EccA1-like N-terminal" evidence="7">
    <location>
        <begin position="6"/>
        <end position="263"/>
    </location>
</feature>
<dbReference type="GO" id="GO:0005737">
    <property type="term" value="C:cytoplasm"/>
    <property type="evidence" value="ECO:0007669"/>
    <property type="project" value="UniProtKB-SubCell"/>
</dbReference>
<sequence length="591" mass="64755">MARDATDQQRSAARPHFQRAVDADLAMCDAWVGLACAGDVSVSTLTSAHENSTFLHRETRRLGLEDTQLYPAVPAPIDCINLYPCTHTGLALARIAAVIRARDYDLAEKLLDTVHLASEPHQAQIHRLLGASLYYVTEQWPTVLDWTCRSVSVIEPEVDEVTTLMTGVAQARLGRVDEAVATLATMKPTIPQVAAEAALFLGLCERSRQDEKRAHLHLQKAVVGDVRLSEAAAALADPTYGLLTTTVDAIAARSNRWDPRSGPSVGDLAREKRRAGDPEMLARAEARIDAYVGLAPVKERLHQLKIARQYDAMMLAAGEEVGEMESLNMSFVGAPGTAKTSMARDVGEEYCGLGLLAKPDVVEASRATLIGEHIGVTANRTLAFLEQAKGGVALVDEAPELYKPHTPNDFGIEALDTIMKWTEDNRDNTMVILAGYKGPLNAMLDHNVGMRSRFPVQLEFPSYTGEEMLEILTRMAASRSKVLLDDDSGQYWLKLCTYLYEAWSSEDENTGPRGEPGGPRRLIDIAANGRFARMVLTEAALLMKNRVTPTLDTSTPEGLRRGRTVITADLREATRRTLLTQRLDPSISDIT</sequence>
<evidence type="ECO:0000313" key="8">
    <source>
        <dbReference type="EMBL" id="NKZ15023.1"/>
    </source>
</evidence>
<keyword evidence="3" id="KW-0963">Cytoplasm</keyword>
<accession>A0A7X6RYX2</accession>
<dbReference type="PRINTS" id="PR00819">
    <property type="entry name" value="CBXCFQXSUPER"/>
</dbReference>